<feature type="region of interest" description="Disordered" evidence="1">
    <location>
        <begin position="164"/>
        <end position="207"/>
    </location>
</feature>
<feature type="region of interest" description="Disordered" evidence="1">
    <location>
        <begin position="477"/>
        <end position="545"/>
    </location>
</feature>
<dbReference type="EMBL" id="JAACJO010000012">
    <property type="protein sequence ID" value="KAF5351915.1"/>
    <property type="molecule type" value="Genomic_DNA"/>
</dbReference>
<dbReference type="PANTHER" id="PTHR28027">
    <property type="entry name" value="TRANSCRIPTIONAL REGULATOR MIT1"/>
    <property type="match status" value="1"/>
</dbReference>
<comment type="caution">
    <text evidence="2">The sequence shown here is derived from an EMBL/GenBank/DDBJ whole genome shotgun (WGS) entry which is preliminary data.</text>
</comment>
<feature type="compositionally biased region" description="Basic and acidic residues" evidence="1">
    <location>
        <begin position="170"/>
        <end position="179"/>
    </location>
</feature>
<evidence type="ECO:0000256" key="1">
    <source>
        <dbReference type="SAM" id="MobiDB-lite"/>
    </source>
</evidence>
<evidence type="ECO:0000313" key="2">
    <source>
        <dbReference type="EMBL" id="KAF5351915.1"/>
    </source>
</evidence>
<proteinExistence type="predicted"/>
<feature type="compositionally biased region" description="Pro residues" evidence="1">
    <location>
        <begin position="328"/>
        <end position="338"/>
    </location>
</feature>
<dbReference type="GO" id="GO:0003677">
    <property type="term" value="F:DNA binding"/>
    <property type="evidence" value="ECO:0007669"/>
    <property type="project" value="TreeGrafter"/>
</dbReference>
<keyword evidence="3" id="KW-1185">Reference proteome</keyword>
<feature type="compositionally biased region" description="Basic and acidic residues" evidence="1">
    <location>
        <begin position="527"/>
        <end position="537"/>
    </location>
</feature>
<evidence type="ECO:0008006" key="4">
    <source>
        <dbReference type="Google" id="ProtNLM"/>
    </source>
</evidence>
<dbReference type="Pfam" id="PF09729">
    <property type="entry name" value="Gti1_Pac2"/>
    <property type="match status" value="1"/>
</dbReference>
<organism evidence="2 3">
    <name type="scientific">Leucocoprinus leucothites</name>
    <dbReference type="NCBI Taxonomy" id="201217"/>
    <lineage>
        <taxon>Eukaryota</taxon>
        <taxon>Fungi</taxon>
        <taxon>Dikarya</taxon>
        <taxon>Basidiomycota</taxon>
        <taxon>Agaricomycotina</taxon>
        <taxon>Agaricomycetes</taxon>
        <taxon>Agaricomycetidae</taxon>
        <taxon>Agaricales</taxon>
        <taxon>Agaricineae</taxon>
        <taxon>Agaricaceae</taxon>
        <taxon>Leucocoprinus</taxon>
    </lineage>
</organism>
<sequence length="545" mass="60952">MQHPTCTNIRIRSVSDAHKIFHAVQHGILQMVTRRLDADERMQLRTGCVYAWEERGPHTELTGLGIERFTEGRRWSPSRVRDEFLFYYEKYSPSPECANPHPPRDWDPLVKQTYSVWVETDKGRRKWHLTAYFTQATVDQLGSIDDMRVVRDLVVPEDMFKSTRVTKGRSKNDENRAGESSKATNASTSSRYAPFPAPPLPNQPESSGQILMFQPYVNHDASASRQHQIQDDTETVVQRPPAARSSNPNLVDTSGFRDLNKYHTQAYRPLLPSTHPRNPADHLHRGLREYNSISQQVPVRSNPDVQHPSASLPQARPENEVIPSSDPSRPPTTPPPSDRPSVVTYHSNVNAIEPYTPNVQPFPASASGWAPTNPGTETLGSSQTSSVFYGDSGSSLTAQTRPSYPAPHNEIDTGNQAESYHIMPPYLNLVHEGPGEGTNVPRENLPPLSILQEAYCFSYDFSVAMVSQSSMASPIELLDDAPSKPSASTSEPSQQPKPLGSRINKPNGTSSDLELAPLNTLSRRQPYRREPMDDRALRLLWPRSP</sequence>
<feature type="compositionally biased region" description="Polar residues" evidence="1">
    <location>
        <begin position="373"/>
        <end position="402"/>
    </location>
</feature>
<dbReference type="Proteomes" id="UP000559027">
    <property type="component" value="Unassembled WGS sequence"/>
</dbReference>
<feature type="compositionally biased region" description="Polar residues" evidence="1">
    <location>
        <begin position="181"/>
        <end position="191"/>
    </location>
</feature>
<dbReference type="OrthoDB" id="5572844at2759"/>
<name>A0A8H5D1S9_9AGAR</name>
<dbReference type="InterPro" id="IPR018608">
    <property type="entry name" value="Gti1/Pac2"/>
</dbReference>
<reference evidence="2 3" key="1">
    <citation type="journal article" date="2020" name="ISME J.">
        <title>Uncovering the hidden diversity of litter-decomposition mechanisms in mushroom-forming fungi.</title>
        <authorList>
            <person name="Floudas D."/>
            <person name="Bentzer J."/>
            <person name="Ahren D."/>
            <person name="Johansson T."/>
            <person name="Persson P."/>
            <person name="Tunlid A."/>
        </authorList>
    </citation>
    <scope>NUCLEOTIDE SEQUENCE [LARGE SCALE GENOMIC DNA]</scope>
    <source>
        <strain evidence="2 3">CBS 146.42</strain>
    </source>
</reference>
<feature type="region of interest" description="Disordered" evidence="1">
    <location>
        <begin position="220"/>
        <end position="255"/>
    </location>
</feature>
<feature type="compositionally biased region" description="Polar residues" evidence="1">
    <location>
        <begin position="485"/>
        <end position="496"/>
    </location>
</feature>
<feature type="region of interest" description="Disordered" evidence="1">
    <location>
        <begin position="366"/>
        <end position="413"/>
    </location>
</feature>
<accession>A0A8H5D1S9</accession>
<dbReference type="PANTHER" id="PTHR28027:SF1">
    <property type="entry name" value="CAMP INDEPENDENT REGULATORY PROTEIN (AFU_ORTHOLOGUE AFUA_3G09640)"/>
    <property type="match status" value="1"/>
</dbReference>
<feature type="region of interest" description="Disordered" evidence="1">
    <location>
        <begin position="297"/>
        <end position="343"/>
    </location>
</feature>
<dbReference type="AlphaFoldDB" id="A0A8H5D1S9"/>
<evidence type="ECO:0000313" key="3">
    <source>
        <dbReference type="Proteomes" id="UP000559027"/>
    </source>
</evidence>
<protein>
    <recommendedName>
        <fullName evidence="4">cAMP-independent regulatory protein pac2</fullName>
    </recommendedName>
</protein>
<gene>
    <name evidence="2" type="ORF">D9756_007642</name>
</gene>